<dbReference type="Proteomes" id="UP000698963">
    <property type="component" value="Unassembled WGS sequence"/>
</dbReference>
<dbReference type="Pfam" id="PF19647">
    <property type="entry name" value="Septknot"/>
    <property type="match status" value="1"/>
</dbReference>
<proteinExistence type="predicted"/>
<dbReference type="InterPro" id="IPR046148">
    <property type="entry name" value="Septknot"/>
</dbReference>
<feature type="signal peptide" evidence="1">
    <location>
        <begin position="1"/>
        <end position="20"/>
    </location>
</feature>
<evidence type="ECO:0000313" key="3">
    <source>
        <dbReference type="EMBL" id="HJD96283.1"/>
    </source>
</evidence>
<organism evidence="3 4">
    <name type="scientific">Mailhella massiliensis</name>
    <dbReference type="NCBI Taxonomy" id="1903261"/>
    <lineage>
        <taxon>Bacteria</taxon>
        <taxon>Pseudomonadati</taxon>
        <taxon>Thermodesulfobacteriota</taxon>
        <taxon>Desulfovibrionia</taxon>
        <taxon>Desulfovibrionales</taxon>
        <taxon>Desulfovibrionaceae</taxon>
        <taxon>Mailhella</taxon>
    </lineage>
</organism>
<evidence type="ECO:0000256" key="1">
    <source>
        <dbReference type="SAM" id="SignalP"/>
    </source>
</evidence>
<feature type="domain" description="7(1) septoil knot" evidence="2">
    <location>
        <begin position="34"/>
        <end position="105"/>
    </location>
</feature>
<evidence type="ECO:0000259" key="2">
    <source>
        <dbReference type="Pfam" id="PF19647"/>
    </source>
</evidence>
<gene>
    <name evidence="3" type="ORF">K8W16_01365</name>
</gene>
<reference evidence="3" key="2">
    <citation type="submission" date="2021-09" db="EMBL/GenBank/DDBJ databases">
        <authorList>
            <person name="Gilroy R."/>
        </authorList>
    </citation>
    <scope>NUCLEOTIDE SEQUENCE</scope>
    <source>
        <strain evidence="3">ChiGjej2B2-19336</strain>
    </source>
</reference>
<dbReference type="AlphaFoldDB" id="A0A921AV38"/>
<protein>
    <recommendedName>
        <fullName evidence="2">7(1) septoil knot domain-containing protein</fullName>
    </recommendedName>
</protein>
<name>A0A921AV38_9BACT</name>
<sequence length="106" mass="11646">MKRLMISALLFFAGAGMALAEVVSEDACSYGGICLYGRVQVVNAFADLKVQEVDAFADLRVQVVSAFPDSCGKWMFVESFPDFTVQFVEAFPDIKIQYVDAFPGMP</sequence>
<dbReference type="EMBL" id="DYZA01000026">
    <property type="protein sequence ID" value="HJD96283.1"/>
    <property type="molecule type" value="Genomic_DNA"/>
</dbReference>
<accession>A0A921AV38</accession>
<feature type="chain" id="PRO_5036721698" description="7(1) septoil knot domain-containing protein" evidence="1">
    <location>
        <begin position="21"/>
        <end position="106"/>
    </location>
</feature>
<keyword evidence="1" id="KW-0732">Signal</keyword>
<comment type="caution">
    <text evidence="3">The sequence shown here is derived from an EMBL/GenBank/DDBJ whole genome shotgun (WGS) entry which is preliminary data.</text>
</comment>
<reference evidence="3" key="1">
    <citation type="journal article" date="2021" name="PeerJ">
        <title>Extensive microbial diversity within the chicken gut microbiome revealed by metagenomics and culture.</title>
        <authorList>
            <person name="Gilroy R."/>
            <person name="Ravi A."/>
            <person name="Getino M."/>
            <person name="Pursley I."/>
            <person name="Horton D.L."/>
            <person name="Alikhan N.F."/>
            <person name="Baker D."/>
            <person name="Gharbi K."/>
            <person name="Hall N."/>
            <person name="Watson M."/>
            <person name="Adriaenssens E.M."/>
            <person name="Foster-Nyarko E."/>
            <person name="Jarju S."/>
            <person name="Secka A."/>
            <person name="Antonio M."/>
            <person name="Oren A."/>
            <person name="Chaudhuri R.R."/>
            <person name="La Ragione R."/>
            <person name="Hildebrand F."/>
            <person name="Pallen M.J."/>
        </authorList>
    </citation>
    <scope>NUCLEOTIDE SEQUENCE</scope>
    <source>
        <strain evidence="3">ChiGjej2B2-19336</strain>
    </source>
</reference>
<evidence type="ECO:0000313" key="4">
    <source>
        <dbReference type="Proteomes" id="UP000698963"/>
    </source>
</evidence>
<dbReference type="RefSeq" id="WP_304120495.1">
    <property type="nucleotide sequence ID" value="NZ_DYZA01000026.1"/>
</dbReference>